<dbReference type="NCBIfam" id="TIGR01413">
    <property type="entry name" value="Dyp_perox_fam"/>
    <property type="match status" value="1"/>
</dbReference>
<keyword evidence="7 13" id="KW-0408">Iron</keyword>
<dbReference type="InterPro" id="IPR006313">
    <property type="entry name" value="EfeB/EfeN"/>
</dbReference>
<evidence type="ECO:0000256" key="1">
    <source>
        <dbReference type="ARBA" id="ARBA00004196"/>
    </source>
</evidence>
<evidence type="ECO:0000256" key="6">
    <source>
        <dbReference type="ARBA" id="ARBA00023002"/>
    </source>
</evidence>
<comment type="cofactor">
    <cofactor evidence="13">
        <name>heme b</name>
        <dbReference type="ChEBI" id="CHEBI:60344"/>
    </cofactor>
    <text evidence="13">Binds 1 heme b (iron(II)-protoporphyrin IX) group non-covalently per subunit.</text>
</comment>
<dbReference type="STRING" id="1844.UG56_013830"/>
<evidence type="ECO:0000256" key="9">
    <source>
        <dbReference type="ARBA" id="ARBA00025737"/>
    </source>
</evidence>
<dbReference type="Pfam" id="PF20628">
    <property type="entry name" value="Dyp_perox_C"/>
    <property type="match status" value="1"/>
</dbReference>
<evidence type="ECO:0000256" key="5">
    <source>
        <dbReference type="ARBA" id="ARBA00022729"/>
    </source>
</evidence>
<dbReference type="SUPFAM" id="SSF54909">
    <property type="entry name" value="Dimeric alpha+beta barrel"/>
    <property type="match status" value="1"/>
</dbReference>
<dbReference type="OrthoDB" id="9781066at2"/>
<evidence type="ECO:0000256" key="4">
    <source>
        <dbReference type="ARBA" id="ARBA00022723"/>
    </source>
</evidence>
<evidence type="ECO:0000256" key="7">
    <source>
        <dbReference type="ARBA" id="ARBA00023004"/>
    </source>
</evidence>
<dbReference type="InterPro" id="IPR011008">
    <property type="entry name" value="Dimeric_a/b-barrel"/>
</dbReference>
<evidence type="ECO:0000256" key="13">
    <source>
        <dbReference type="RuleBase" id="RU365017"/>
    </source>
</evidence>
<keyword evidence="5" id="KW-0732">Signal</keyword>
<evidence type="ECO:0000256" key="3">
    <source>
        <dbReference type="ARBA" id="ARBA00022617"/>
    </source>
</evidence>
<gene>
    <name evidence="16" type="ORF">UG56_013830</name>
</gene>
<dbReference type="PANTHER" id="PTHR30521">
    <property type="entry name" value="DEFERROCHELATASE/PEROXIDASE"/>
    <property type="match status" value="1"/>
</dbReference>
<dbReference type="GO" id="GO:0046872">
    <property type="term" value="F:metal ion binding"/>
    <property type="evidence" value="ECO:0007669"/>
    <property type="project" value="UniProtKB-KW"/>
</dbReference>
<feature type="domain" description="Dyp-type peroxidase N-terminal" evidence="14">
    <location>
        <begin position="60"/>
        <end position="214"/>
    </location>
</feature>
<dbReference type="PROSITE" id="PS51404">
    <property type="entry name" value="DYP_PEROXIDASE"/>
    <property type="match status" value="1"/>
</dbReference>
<keyword evidence="2 13" id="KW-0575">Peroxidase</keyword>
<dbReference type="GO" id="GO:0005829">
    <property type="term" value="C:cytosol"/>
    <property type="evidence" value="ECO:0007669"/>
    <property type="project" value="TreeGrafter"/>
</dbReference>
<evidence type="ECO:0000313" key="16">
    <source>
        <dbReference type="EMBL" id="OIJ26101.1"/>
    </source>
</evidence>
<dbReference type="PANTHER" id="PTHR30521:SF4">
    <property type="entry name" value="DEFERROCHELATASE"/>
    <property type="match status" value="1"/>
</dbReference>
<dbReference type="GO" id="GO:0004325">
    <property type="term" value="F:ferrochelatase activity"/>
    <property type="evidence" value="ECO:0007669"/>
    <property type="project" value="UniProtKB-EC"/>
</dbReference>
<organism evidence="16 17">
    <name type="scientific">Nocardioides luteus</name>
    <dbReference type="NCBI Taxonomy" id="1844"/>
    <lineage>
        <taxon>Bacteria</taxon>
        <taxon>Bacillati</taxon>
        <taxon>Actinomycetota</taxon>
        <taxon>Actinomycetes</taxon>
        <taxon>Propionibacteriales</taxon>
        <taxon>Nocardioidaceae</taxon>
        <taxon>Nocardioides</taxon>
    </lineage>
</organism>
<keyword evidence="8" id="KW-0456">Lyase</keyword>
<keyword evidence="3 13" id="KW-0349">Heme</keyword>
<comment type="similarity">
    <text evidence="9 13">Belongs to the DyP-type peroxidase family.</text>
</comment>
<evidence type="ECO:0000256" key="11">
    <source>
        <dbReference type="ARBA" id="ARBA00033775"/>
    </source>
</evidence>
<name>A0A1J4N3F0_9ACTN</name>
<dbReference type="EC" id="1.11.1.-" evidence="13"/>
<evidence type="ECO:0000259" key="14">
    <source>
        <dbReference type="Pfam" id="PF04261"/>
    </source>
</evidence>
<dbReference type="NCBIfam" id="TIGR01412">
    <property type="entry name" value="tat_substr_1"/>
    <property type="match status" value="1"/>
</dbReference>
<dbReference type="GO" id="GO:0030313">
    <property type="term" value="C:cell envelope"/>
    <property type="evidence" value="ECO:0007669"/>
    <property type="project" value="UniProtKB-SubCell"/>
</dbReference>
<dbReference type="GO" id="GO:0020037">
    <property type="term" value="F:heme binding"/>
    <property type="evidence" value="ECO:0007669"/>
    <property type="project" value="InterPro"/>
</dbReference>
<keyword evidence="17" id="KW-1185">Reference proteome</keyword>
<proteinExistence type="inferred from homology"/>
<evidence type="ECO:0000313" key="17">
    <source>
        <dbReference type="Proteomes" id="UP000033772"/>
    </source>
</evidence>
<dbReference type="AlphaFoldDB" id="A0A1J4N3F0"/>
<accession>A0A1J4N3F0</accession>
<comment type="caution">
    <text evidence="16">The sequence shown here is derived from an EMBL/GenBank/DDBJ whole genome shotgun (WGS) entry which is preliminary data.</text>
</comment>
<feature type="domain" description="Dyp-type peroxidase C-terminal" evidence="15">
    <location>
        <begin position="225"/>
        <end position="402"/>
    </location>
</feature>
<evidence type="ECO:0000259" key="15">
    <source>
        <dbReference type="Pfam" id="PF20628"/>
    </source>
</evidence>
<comment type="subcellular location">
    <subcellularLocation>
        <location evidence="1">Cell envelope</location>
    </subcellularLocation>
</comment>
<keyword evidence="6 13" id="KW-0560">Oxidoreductase</keyword>
<dbReference type="Pfam" id="PF04261">
    <property type="entry name" value="Dyp_perox_N"/>
    <property type="match status" value="1"/>
</dbReference>
<dbReference type="GO" id="GO:0004601">
    <property type="term" value="F:peroxidase activity"/>
    <property type="evidence" value="ECO:0007669"/>
    <property type="project" value="UniProtKB-KW"/>
</dbReference>
<dbReference type="EMBL" id="JZDQ02000018">
    <property type="protein sequence ID" value="OIJ26101.1"/>
    <property type="molecule type" value="Genomic_DNA"/>
</dbReference>
<keyword evidence="4 13" id="KW-0479">Metal-binding</keyword>
<reference evidence="16" key="1">
    <citation type="submission" date="2016-10" db="EMBL/GenBank/DDBJ databases">
        <title>Draft Genome Sequence of Nocardioides luteus Strain BAFB, an Alkane-Degrading Bacterium Isolated from JP-7 Polluted Soil.</title>
        <authorList>
            <person name="Brown L."/>
            <person name="Ruiz O.N."/>
            <person name="Gunasekera T."/>
        </authorList>
    </citation>
    <scope>NUCLEOTIDE SEQUENCE [LARGE SCALE GENOMIC DNA]</scope>
    <source>
        <strain evidence="16">BAFB</strain>
    </source>
</reference>
<comment type="function">
    <text evidence="13">Involved in the recovery of exogenous heme iron. Extracts iron from heme while preserving the protoporphyrin ring intact.</text>
</comment>
<evidence type="ECO:0000256" key="2">
    <source>
        <dbReference type="ARBA" id="ARBA00022559"/>
    </source>
</evidence>
<protein>
    <recommendedName>
        <fullName evidence="10 13">Deferrochelatase</fullName>
        <ecNumber evidence="13">1.11.1.-</ecNumber>
    </recommendedName>
    <alternativeName>
        <fullName evidence="11 13">Peroxidase EfeB</fullName>
    </alternativeName>
</protein>
<dbReference type="RefSeq" id="WP_071327072.1">
    <property type="nucleotide sequence ID" value="NZ_JZDQ02000018.1"/>
</dbReference>
<evidence type="ECO:0000256" key="10">
    <source>
        <dbReference type="ARBA" id="ARBA00033771"/>
    </source>
</evidence>
<dbReference type="InterPro" id="IPR048328">
    <property type="entry name" value="Dyp_perox_C"/>
</dbReference>
<dbReference type="InterPro" id="IPR048327">
    <property type="entry name" value="Dyp_perox_N"/>
</dbReference>
<evidence type="ECO:0000256" key="8">
    <source>
        <dbReference type="ARBA" id="ARBA00023239"/>
    </source>
</evidence>
<evidence type="ECO:0000256" key="12">
    <source>
        <dbReference type="ARBA" id="ARBA00048856"/>
    </source>
</evidence>
<sequence length="416" mass="44288">MAGEGKGLSRRRLLAGAGGGAAAGAAVGFLGGRAVSPAEAAAADGLDLSRAYDFYTGDHQVGIATPPQRHLVFMSLDVVEGTTAEQLKVLFARWSAAMATMMKGNPVGSVEPTRSNGVPQDTGEAYDLSPASLTVTLGLGPGLFDDRFGLAGRGPKLLAEIPRLPSDELKPELCGGDLALQACADDPQVAYHAIRDLVRIGRGLVTTRWTVLGFGRASAGKGQKTPRNLMGLKDGTRNIKSEEDLDEFVWVADPDEPAWMRGGSYLVTRKINMDIEVWDGTTIDTQHLTIGRDKAEGAPLSGKKEFDTPDFKAVRDGKPVIDPTSHVALAASENNGGAKILRRGYNFTDGLNSLGQLDAGLFFIAFMKDPATFVDLQRKLGRVDLLNEYIAHVGSAIFAVPRAPKSGHFLAQELFD</sequence>
<dbReference type="InterPro" id="IPR006311">
    <property type="entry name" value="TAT_signal"/>
</dbReference>
<dbReference type="GO" id="GO:0033212">
    <property type="term" value="P:iron import into cell"/>
    <property type="evidence" value="ECO:0007669"/>
    <property type="project" value="InterPro"/>
</dbReference>
<dbReference type="InterPro" id="IPR006314">
    <property type="entry name" value="Dyp_peroxidase"/>
</dbReference>
<comment type="catalytic activity">
    <reaction evidence="12">
        <text>heme b + 2 H(+) = protoporphyrin IX + Fe(2+)</text>
        <dbReference type="Rhea" id="RHEA:22584"/>
        <dbReference type="ChEBI" id="CHEBI:15378"/>
        <dbReference type="ChEBI" id="CHEBI:29033"/>
        <dbReference type="ChEBI" id="CHEBI:57306"/>
        <dbReference type="ChEBI" id="CHEBI:60344"/>
        <dbReference type="EC" id="4.98.1.1"/>
    </reaction>
    <physiologicalReaction direction="left-to-right" evidence="12">
        <dbReference type="Rhea" id="RHEA:22585"/>
    </physiologicalReaction>
</comment>
<dbReference type="PROSITE" id="PS51318">
    <property type="entry name" value="TAT"/>
    <property type="match status" value="1"/>
</dbReference>
<dbReference type="Proteomes" id="UP000033772">
    <property type="component" value="Unassembled WGS sequence"/>
</dbReference>